<dbReference type="EMBL" id="CP009498">
    <property type="protein sequence ID" value="AKL98626.1"/>
    <property type="molecule type" value="Genomic_DNA"/>
</dbReference>
<reference evidence="3 4" key="1">
    <citation type="submission" date="2014-09" db="EMBL/GenBank/DDBJ databases">
        <title>Complete genome sequence of Endomicrobium proavitum.</title>
        <authorList>
            <person name="Zheng H."/>
        </authorList>
    </citation>
    <scope>NUCLEOTIDE SEQUENCE [LARGE SCALE GENOMIC DNA]</scope>
    <source>
        <strain evidence="3 4">Rsa215</strain>
    </source>
</reference>
<dbReference type="RefSeq" id="WP_052571335.1">
    <property type="nucleotide sequence ID" value="NZ_CP009498.1"/>
</dbReference>
<comment type="similarity">
    <text evidence="1">Belongs to the NAD(P)-dependent epimerase/dehydratase family.</text>
</comment>
<protein>
    <submittedName>
        <fullName evidence="3">Nucleoside-diphosphate-sugar epimerases-like protein</fullName>
    </submittedName>
</protein>
<dbReference type="Pfam" id="PF01370">
    <property type="entry name" value="Epimerase"/>
    <property type="match status" value="1"/>
</dbReference>
<evidence type="ECO:0000313" key="4">
    <source>
        <dbReference type="Proteomes" id="UP000035337"/>
    </source>
</evidence>
<sequence length="281" mass="31481">MKIIVTGANGYIGSHVVQALLANKEYEVTAVDIDNSNIDANAKFINIDILKNAAASDLYQTLGLPEAVIHMAWRDGFNHASLNHIQDLFSHYGFLKNMIDSGCKNISVMGSMHEVGYHEGVVDENTPCNPLSLYGVAKNALRQMIFICPPPLHKDISLKWFRGFYVCGDDWRNKSVFSKILQMEKEGKTSFPFTDGKNKYDFIDIKTLALYIAKASVQKTIDGIINVCSGKAVSLKDKVEEFLFVNKLKIRPEFGVFPGRKYDSPIIYGDNSKILKIMETI</sequence>
<dbReference type="InterPro" id="IPR001509">
    <property type="entry name" value="Epimerase_deHydtase"/>
</dbReference>
<gene>
    <name evidence="3" type="ORF">Epro_1247</name>
</gene>
<dbReference type="OrthoDB" id="142826at2"/>
<feature type="domain" description="NAD-dependent epimerase/dehydratase" evidence="2">
    <location>
        <begin position="3"/>
        <end position="227"/>
    </location>
</feature>
<organism evidence="3 4">
    <name type="scientific">Endomicrobium proavitum</name>
    <dbReference type="NCBI Taxonomy" id="1408281"/>
    <lineage>
        <taxon>Bacteria</taxon>
        <taxon>Pseudomonadati</taxon>
        <taxon>Elusimicrobiota</taxon>
        <taxon>Endomicrobiia</taxon>
        <taxon>Endomicrobiales</taxon>
        <taxon>Endomicrobiaceae</taxon>
        <taxon>Endomicrobium</taxon>
    </lineage>
</organism>
<dbReference type="STRING" id="1408281.Epro_1247"/>
<dbReference type="Gene3D" id="3.40.50.720">
    <property type="entry name" value="NAD(P)-binding Rossmann-like Domain"/>
    <property type="match status" value="1"/>
</dbReference>
<dbReference type="Proteomes" id="UP000035337">
    <property type="component" value="Chromosome"/>
</dbReference>
<dbReference type="InterPro" id="IPR036291">
    <property type="entry name" value="NAD(P)-bd_dom_sf"/>
</dbReference>
<accession>A0A0G3WIZ3</accession>
<dbReference type="PATRIC" id="fig|1408281.3.peg.1290"/>
<dbReference type="KEGG" id="epo:Epro_1247"/>
<proteinExistence type="inferred from homology"/>
<dbReference type="PANTHER" id="PTHR43000">
    <property type="entry name" value="DTDP-D-GLUCOSE 4,6-DEHYDRATASE-RELATED"/>
    <property type="match status" value="1"/>
</dbReference>
<evidence type="ECO:0000313" key="3">
    <source>
        <dbReference type="EMBL" id="AKL98626.1"/>
    </source>
</evidence>
<name>A0A0G3WIZ3_9BACT</name>
<dbReference type="AlphaFoldDB" id="A0A0G3WIZ3"/>
<evidence type="ECO:0000259" key="2">
    <source>
        <dbReference type="Pfam" id="PF01370"/>
    </source>
</evidence>
<evidence type="ECO:0000256" key="1">
    <source>
        <dbReference type="ARBA" id="ARBA00007637"/>
    </source>
</evidence>
<keyword evidence="4" id="KW-1185">Reference proteome</keyword>
<dbReference type="SUPFAM" id="SSF51735">
    <property type="entry name" value="NAD(P)-binding Rossmann-fold domains"/>
    <property type="match status" value="1"/>
</dbReference>